<evidence type="ECO:0000256" key="3">
    <source>
        <dbReference type="ARBA" id="ARBA00022989"/>
    </source>
</evidence>
<accession>A0A368L4R3</accession>
<dbReference type="GO" id="GO:0005886">
    <property type="term" value="C:plasma membrane"/>
    <property type="evidence" value="ECO:0007669"/>
    <property type="project" value="InterPro"/>
</dbReference>
<sequence length="108" mass="12365">MRWFLTLSKLLAFFLLFVFALQNTQVVQLTFFSIWHWQAPLALVLFSFFVLGVALGILALLPRLWHWRRTSRKWQAQAEQPVPPSATEPALVPPAARTDIQEGNPHGV</sequence>
<dbReference type="InterPro" id="IPR010445">
    <property type="entry name" value="LapA_dom"/>
</dbReference>
<evidence type="ECO:0000313" key="9">
    <source>
        <dbReference type="Proteomes" id="UP000252357"/>
    </source>
</evidence>
<dbReference type="Proteomes" id="UP000252357">
    <property type="component" value="Unassembled WGS sequence"/>
</dbReference>
<keyword evidence="3 6" id="KW-1133">Transmembrane helix</keyword>
<dbReference type="Pfam" id="PF06305">
    <property type="entry name" value="LapA_dom"/>
    <property type="match status" value="1"/>
</dbReference>
<evidence type="ECO:0000256" key="6">
    <source>
        <dbReference type="SAM" id="Phobius"/>
    </source>
</evidence>
<keyword evidence="4 6" id="KW-0472">Membrane</keyword>
<comment type="caution">
    <text evidence="8">The sequence shown here is derived from an EMBL/GenBank/DDBJ whole genome shotgun (WGS) entry which is preliminary data.</text>
</comment>
<keyword evidence="2 6" id="KW-0812">Transmembrane</keyword>
<evidence type="ECO:0000256" key="1">
    <source>
        <dbReference type="ARBA" id="ARBA00022475"/>
    </source>
</evidence>
<feature type="transmembrane region" description="Helical" evidence="6">
    <location>
        <begin position="42"/>
        <end position="65"/>
    </location>
</feature>
<protein>
    <submittedName>
        <fullName evidence="8">LapA family protein</fullName>
    </submittedName>
</protein>
<dbReference type="OrthoDB" id="9154783at2"/>
<dbReference type="AlphaFoldDB" id="A0A368L4R3"/>
<evidence type="ECO:0000256" key="2">
    <source>
        <dbReference type="ARBA" id="ARBA00022692"/>
    </source>
</evidence>
<reference evidence="8 9" key="1">
    <citation type="journal article" date="2018" name="Int. J. Syst. Evol. Microbiol.">
        <title>Parvibium lacunae gen. nov., sp. nov., a new member of the family Alcaligenaceae isolated from a freshwater pond.</title>
        <authorList>
            <person name="Chen W.M."/>
            <person name="Xie P.B."/>
            <person name="Hsu M.Y."/>
            <person name="Sheu S.Y."/>
        </authorList>
    </citation>
    <scope>NUCLEOTIDE SEQUENCE [LARGE SCALE GENOMIC DNA]</scope>
    <source>
        <strain evidence="8 9">KMB9</strain>
    </source>
</reference>
<gene>
    <name evidence="8" type="ORF">DU000_06770</name>
</gene>
<dbReference type="EMBL" id="QPGB01000002">
    <property type="protein sequence ID" value="RCS58505.1"/>
    <property type="molecule type" value="Genomic_DNA"/>
</dbReference>
<evidence type="ECO:0000256" key="4">
    <source>
        <dbReference type="ARBA" id="ARBA00023136"/>
    </source>
</evidence>
<organism evidence="8 9">
    <name type="scientific">Parvibium lacunae</name>
    <dbReference type="NCBI Taxonomy" id="1888893"/>
    <lineage>
        <taxon>Bacteria</taxon>
        <taxon>Pseudomonadati</taxon>
        <taxon>Pseudomonadota</taxon>
        <taxon>Betaproteobacteria</taxon>
        <taxon>Burkholderiales</taxon>
        <taxon>Alcaligenaceae</taxon>
        <taxon>Parvibium</taxon>
    </lineage>
</organism>
<feature type="domain" description="Lipopolysaccharide assembly protein A" evidence="7">
    <location>
        <begin position="22"/>
        <end position="79"/>
    </location>
</feature>
<evidence type="ECO:0000256" key="5">
    <source>
        <dbReference type="SAM" id="MobiDB-lite"/>
    </source>
</evidence>
<proteinExistence type="predicted"/>
<keyword evidence="1" id="KW-1003">Cell membrane</keyword>
<keyword evidence="9" id="KW-1185">Reference proteome</keyword>
<feature type="region of interest" description="Disordered" evidence="5">
    <location>
        <begin position="75"/>
        <end position="108"/>
    </location>
</feature>
<name>A0A368L4R3_9BURK</name>
<evidence type="ECO:0000259" key="7">
    <source>
        <dbReference type="Pfam" id="PF06305"/>
    </source>
</evidence>
<dbReference type="RefSeq" id="WP_114402589.1">
    <property type="nucleotide sequence ID" value="NZ_QPGB01000002.1"/>
</dbReference>
<evidence type="ECO:0000313" key="8">
    <source>
        <dbReference type="EMBL" id="RCS58505.1"/>
    </source>
</evidence>